<dbReference type="AlphaFoldDB" id="A0A1E7EMI2"/>
<dbReference type="OrthoDB" id="54515at2759"/>
<sequence>MTYINDSALILIQNNVEVVQLLSLSSESELELESESNDAINDTNDVIKLKFNNTRAKYESDRKVWSASMDVFDERRTITATATTDNTNSNNNDDKNDAVAALLLAEGIDDNENEKVTGNIGITTVVDIDVDVDNNNNEKKKKQSNSNNKIGLVNAYFIPNEEIKILVVEINDIMYNITWKGLE</sequence>
<name>A0A1E7EMI2_9STRA</name>
<dbReference type="KEGG" id="fcy:FRACYDRAFT_251607"/>
<protein>
    <submittedName>
        <fullName evidence="1">Uncharacterized protein</fullName>
    </submittedName>
</protein>
<keyword evidence="2" id="KW-1185">Reference proteome</keyword>
<reference evidence="1 2" key="1">
    <citation type="submission" date="2016-09" db="EMBL/GenBank/DDBJ databases">
        <title>Extensive genetic diversity and differential bi-allelic expression allows diatom success in the polar Southern Ocean.</title>
        <authorList>
            <consortium name="DOE Joint Genome Institute"/>
            <person name="Mock T."/>
            <person name="Otillar R.P."/>
            <person name="Strauss J."/>
            <person name="Dupont C."/>
            <person name="Frickenhaus S."/>
            <person name="Maumus F."/>
            <person name="Mcmullan M."/>
            <person name="Sanges R."/>
            <person name="Schmutz J."/>
            <person name="Toseland A."/>
            <person name="Valas R."/>
            <person name="Veluchamy A."/>
            <person name="Ward B.J."/>
            <person name="Allen A."/>
            <person name="Barry K."/>
            <person name="Falciatore A."/>
            <person name="Ferrante M."/>
            <person name="Fortunato A.E."/>
            <person name="Gloeckner G."/>
            <person name="Gruber A."/>
            <person name="Hipkin R."/>
            <person name="Janech M."/>
            <person name="Kroth P."/>
            <person name="Leese F."/>
            <person name="Lindquist E."/>
            <person name="Lyon B.R."/>
            <person name="Martin J."/>
            <person name="Mayer C."/>
            <person name="Parker M."/>
            <person name="Quesneville H."/>
            <person name="Raymond J."/>
            <person name="Uhlig C."/>
            <person name="Valentin K.U."/>
            <person name="Worden A.Z."/>
            <person name="Armbrust E.V."/>
            <person name="Bowler C."/>
            <person name="Green B."/>
            <person name="Moulton V."/>
            <person name="Van Oosterhout C."/>
            <person name="Grigoriev I."/>
        </authorList>
    </citation>
    <scope>NUCLEOTIDE SEQUENCE [LARGE SCALE GENOMIC DNA]</scope>
    <source>
        <strain evidence="1 2">CCMP1102</strain>
    </source>
</reference>
<accession>A0A1E7EMI2</accession>
<proteinExistence type="predicted"/>
<gene>
    <name evidence="1" type="ORF">FRACYDRAFT_251607</name>
</gene>
<dbReference type="EMBL" id="KV784389">
    <property type="protein sequence ID" value="OEU07140.1"/>
    <property type="molecule type" value="Genomic_DNA"/>
</dbReference>
<evidence type="ECO:0000313" key="1">
    <source>
        <dbReference type="EMBL" id="OEU07140.1"/>
    </source>
</evidence>
<evidence type="ECO:0000313" key="2">
    <source>
        <dbReference type="Proteomes" id="UP000095751"/>
    </source>
</evidence>
<organism evidence="1 2">
    <name type="scientific">Fragilariopsis cylindrus CCMP1102</name>
    <dbReference type="NCBI Taxonomy" id="635003"/>
    <lineage>
        <taxon>Eukaryota</taxon>
        <taxon>Sar</taxon>
        <taxon>Stramenopiles</taxon>
        <taxon>Ochrophyta</taxon>
        <taxon>Bacillariophyta</taxon>
        <taxon>Bacillariophyceae</taxon>
        <taxon>Bacillariophycidae</taxon>
        <taxon>Bacillariales</taxon>
        <taxon>Bacillariaceae</taxon>
        <taxon>Fragilariopsis</taxon>
    </lineage>
</organism>
<dbReference type="InParanoid" id="A0A1E7EMI2"/>
<dbReference type="Proteomes" id="UP000095751">
    <property type="component" value="Unassembled WGS sequence"/>
</dbReference>